<dbReference type="Pfam" id="PF12698">
    <property type="entry name" value="ABC2_membrane_3"/>
    <property type="match status" value="1"/>
</dbReference>
<organism evidence="9 10">
    <name type="scientific">Gordonia pseudamarae</name>
    <dbReference type="NCBI Taxonomy" id="2831662"/>
    <lineage>
        <taxon>Bacteria</taxon>
        <taxon>Bacillati</taxon>
        <taxon>Actinomycetota</taxon>
        <taxon>Actinomycetes</taxon>
        <taxon>Mycobacteriales</taxon>
        <taxon>Gordoniaceae</taxon>
        <taxon>Gordonia</taxon>
    </lineage>
</organism>
<dbReference type="PANTHER" id="PTHR43229">
    <property type="entry name" value="NODULATION PROTEIN J"/>
    <property type="match status" value="1"/>
</dbReference>
<accession>A0ABX6IJ77</accession>
<keyword evidence="2 7" id="KW-0812">Transmembrane</keyword>
<keyword evidence="10" id="KW-1185">Reference proteome</keyword>
<evidence type="ECO:0000256" key="5">
    <source>
        <dbReference type="ARBA" id="ARBA00023251"/>
    </source>
</evidence>
<evidence type="ECO:0000259" key="8">
    <source>
        <dbReference type="Pfam" id="PF12698"/>
    </source>
</evidence>
<reference evidence="9" key="1">
    <citation type="journal article" date="2021" name="Nat. Microbiol.">
        <title>Cocultivation of an ultrasmall environmental parasitic bacterium with lytic ability against bacteria associated with wastewater foams.</title>
        <authorList>
            <person name="Batinovic S."/>
            <person name="Rose J.J.A."/>
            <person name="Ratcliffe J."/>
            <person name="Seviour R.J."/>
            <person name="Petrovski S."/>
        </authorList>
    </citation>
    <scope>NUCLEOTIDE SEQUENCE</scope>
    <source>
        <strain evidence="9">CON9</strain>
    </source>
</reference>
<gene>
    <name evidence="9" type="ORF">GII31_11465</name>
</gene>
<keyword evidence="3 7" id="KW-1133">Transmembrane helix</keyword>
<evidence type="ECO:0000256" key="2">
    <source>
        <dbReference type="ARBA" id="ARBA00022692"/>
    </source>
</evidence>
<feature type="transmembrane region" description="Helical" evidence="7">
    <location>
        <begin position="262"/>
        <end position="283"/>
    </location>
</feature>
<evidence type="ECO:0000256" key="6">
    <source>
        <dbReference type="SAM" id="MobiDB-lite"/>
    </source>
</evidence>
<evidence type="ECO:0000256" key="7">
    <source>
        <dbReference type="SAM" id="Phobius"/>
    </source>
</evidence>
<evidence type="ECO:0000313" key="10">
    <source>
        <dbReference type="Proteomes" id="UP001059836"/>
    </source>
</evidence>
<dbReference type="PANTHER" id="PTHR43229:SF2">
    <property type="entry name" value="NODULATION PROTEIN J"/>
    <property type="match status" value="1"/>
</dbReference>
<dbReference type="EMBL" id="CP045809">
    <property type="protein sequence ID" value="QHN35414.1"/>
    <property type="molecule type" value="Genomic_DNA"/>
</dbReference>
<feature type="transmembrane region" description="Helical" evidence="7">
    <location>
        <begin position="66"/>
        <end position="85"/>
    </location>
</feature>
<feature type="compositionally biased region" description="Polar residues" evidence="6">
    <location>
        <begin position="1"/>
        <end position="27"/>
    </location>
</feature>
<proteinExistence type="predicted"/>
<dbReference type="InterPro" id="IPR004377">
    <property type="entry name" value="ABC_transpt_DrrB/DrrC"/>
</dbReference>
<protein>
    <submittedName>
        <fullName evidence="9">ABC transporter permease subunit</fullName>
    </submittedName>
</protein>
<sequence>MTTPESINTPEQTSTPERTNAPGTDSANRFPAGAFAPAPRPAPITTILTAQAWLELKLLLRNGEQLLLTMFIPITVLIGLCLLPIDAGLGATVGERAHVMVPAIMTVAIMSTAFTGQAIAVGFDRRYGALKRLGATPIPRWGIIAGKAIAVALVVALQAVILGGIGLALGWRPDIAGLALGAVIIMVGTVTFAALGLLLGGTLKAEVVLALANLLWFVLIGIGSLTIVDSGVPETVRLAARCVPSGALTEALSRAASGGFDAFGICVLLIWAAVAAALAVRWFKFE</sequence>
<dbReference type="NCBIfam" id="TIGR00025">
    <property type="entry name" value="Mtu_efflux"/>
    <property type="match status" value="1"/>
</dbReference>
<dbReference type="Proteomes" id="UP001059836">
    <property type="component" value="Chromosome"/>
</dbReference>
<keyword evidence="5" id="KW-0046">Antibiotic resistance</keyword>
<feature type="transmembrane region" description="Helical" evidence="7">
    <location>
        <begin position="175"/>
        <end position="200"/>
    </location>
</feature>
<feature type="transmembrane region" description="Helical" evidence="7">
    <location>
        <begin position="144"/>
        <end position="169"/>
    </location>
</feature>
<dbReference type="InterPro" id="IPR013525">
    <property type="entry name" value="ABC2_TM"/>
</dbReference>
<dbReference type="InterPro" id="IPR000412">
    <property type="entry name" value="ABC_2_transport"/>
</dbReference>
<evidence type="ECO:0000256" key="3">
    <source>
        <dbReference type="ARBA" id="ARBA00022989"/>
    </source>
</evidence>
<feature type="domain" description="ABC-2 type transporter transmembrane" evidence="8">
    <location>
        <begin position="98"/>
        <end position="280"/>
    </location>
</feature>
<dbReference type="PIRSF" id="PIRSF006648">
    <property type="entry name" value="DrrB"/>
    <property type="match status" value="1"/>
</dbReference>
<dbReference type="InterPro" id="IPR051784">
    <property type="entry name" value="Nod_factor_ABC_transporter"/>
</dbReference>
<feature type="transmembrane region" description="Helical" evidence="7">
    <location>
        <begin position="207"/>
        <end position="228"/>
    </location>
</feature>
<feature type="region of interest" description="Disordered" evidence="6">
    <location>
        <begin position="1"/>
        <end position="32"/>
    </location>
</feature>
<evidence type="ECO:0000313" key="9">
    <source>
        <dbReference type="EMBL" id="QHN35414.1"/>
    </source>
</evidence>
<comment type="subcellular location">
    <subcellularLocation>
        <location evidence="1">Membrane</location>
        <topology evidence="1">Multi-pass membrane protein</topology>
    </subcellularLocation>
</comment>
<dbReference type="RefSeq" id="WP_213243201.1">
    <property type="nucleotide sequence ID" value="NZ_CP045806.1"/>
</dbReference>
<name>A0ABX6IJ77_9ACTN</name>
<keyword evidence="4 7" id="KW-0472">Membrane</keyword>
<evidence type="ECO:0000256" key="1">
    <source>
        <dbReference type="ARBA" id="ARBA00004141"/>
    </source>
</evidence>
<evidence type="ECO:0000256" key="4">
    <source>
        <dbReference type="ARBA" id="ARBA00023136"/>
    </source>
</evidence>
<feature type="transmembrane region" description="Helical" evidence="7">
    <location>
        <begin position="97"/>
        <end position="123"/>
    </location>
</feature>